<feature type="compositionally biased region" description="Basic and acidic residues" evidence="2">
    <location>
        <begin position="63"/>
        <end position="78"/>
    </location>
</feature>
<dbReference type="Gene3D" id="1.10.10.10">
    <property type="entry name" value="Winged helix-like DNA-binding domain superfamily/Winged helix DNA-binding domain"/>
    <property type="match status" value="1"/>
</dbReference>
<dbReference type="AlphaFoldDB" id="A0A2A4K090"/>
<sequence>MPKRNELSLEKRVQIQLLHEQGKSQVDISKTVKCSRRSVQYAIQRFSATGSHQNRPRTGRKRITTDRQDRQLLRESLRNRKKTSSELAAEFSEQMKKTISARTTRRRLQEAGLKGCKARKKPWLSDSNKKARYEWALQHRTFTAEDWSNVVWSDESNFEVSKSI</sequence>
<dbReference type="PANTHER" id="PTHR46068:SF1">
    <property type="entry name" value="TRANSPOSASE IS30-LIKE HTH DOMAIN-CONTAINING PROTEIN"/>
    <property type="match status" value="1"/>
</dbReference>
<dbReference type="InterPro" id="IPR036388">
    <property type="entry name" value="WH-like_DNA-bd_sf"/>
</dbReference>
<reference evidence="4" key="1">
    <citation type="submission" date="2017-09" db="EMBL/GenBank/DDBJ databases">
        <title>Contemporary evolution of a Lepidopteran species, Heliothis virescens, in response to modern agricultural practices.</title>
        <authorList>
            <person name="Fritz M.L."/>
            <person name="Deyonke A.M."/>
            <person name="Papanicolaou A."/>
            <person name="Micinski S."/>
            <person name="Westbrook J."/>
            <person name="Gould F."/>
        </authorList>
    </citation>
    <scope>NUCLEOTIDE SEQUENCE [LARGE SCALE GENOMIC DNA]</scope>
    <source>
        <strain evidence="4">HvINT-</strain>
        <tissue evidence="4">Whole body</tissue>
    </source>
</reference>
<dbReference type="Pfam" id="PF01498">
    <property type="entry name" value="HTH_Tnp_Tc3_2"/>
    <property type="match status" value="1"/>
</dbReference>
<dbReference type="EMBL" id="NWSH01000355">
    <property type="protein sequence ID" value="PCG77090.1"/>
    <property type="molecule type" value="Genomic_DNA"/>
</dbReference>
<proteinExistence type="predicted"/>
<name>A0A2A4K090_HELVI</name>
<comment type="caution">
    <text evidence="4">The sequence shown here is derived from an EMBL/GenBank/DDBJ whole genome shotgun (WGS) entry which is preliminary data.</text>
</comment>
<dbReference type="InterPro" id="IPR002492">
    <property type="entry name" value="Transposase_Tc1-like"/>
</dbReference>
<evidence type="ECO:0000313" key="4">
    <source>
        <dbReference type="EMBL" id="PCG77090.1"/>
    </source>
</evidence>
<dbReference type="InterPro" id="IPR036397">
    <property type="entry name" value="RNaseH_sf"/>
</dbReference>
<dbReference type="InterPro" id="IPR009057">
    <property type="entry name" value="Homeodomain-like_sf"/>
</dbReference>
<evidence type="ECO:0000256" key="2">
    <source>
        <dbReference type="SAM" id="MobiDB-lite"/>
    </source>
</evidence>
<dbReference type="Pfam" id="PF13384">
    <property type="entry name" value="HTH_23"/>
    <property type="match status" value="1"/>
</dbReference>
<gene>
    <name evidence="4" type="ORF">B5V51_8130</name>
</gene>
<dbReference type="PANTHER" id="PTHR46068">
    <property type="entry name" value="PROTEIN CBG27172"/>
    <property type="match status" value="1"/>
</dbReference>
<evidence type="ECO:0000256" key="1">
    <source>
        <dbReference type="ARBA" id="ARBA00004123"/>
    </source>
</evidence>
<dbReference type="STRING" id="7102.A0A2A4K090"/>
<dbReference type="Gene3D" id="3.30.420.10">
    <property type="entry name" value="Ribonuclease H-like superfamily/Ribonuclease H"/>
    <property type="match status" value="1"/>
</dbReference>
<protein>
    <recommendedName>
        <fullName evidence="3">Transposase Tc1-like domain-containing protein</fullName>
    </recommendedName>
</protein>
<dbReference type="GO" id="GO:0015074">
    <property type="term" value="P:DNA integration"/>
    <property type="evidence" value="ECO:0007669"/>
    <property type="project" value="InterPro"/>
</dbReference>
<feature type="domain" description="Transposase Tc1-like" evidence="3">
    <location>
        <begin position="69"/>
        <end position="140"/>
    </location>
</feature>
<organism evidence="4">
    <name type="scientific">Heliothis virescens</name>
    <name type="common">Tobacco budworm moth</name>
    <dbReference type="NCBI Taxonomy" id="7102"/>
    <lineage>
        <taxon>Eukaryota</taxon>
        <taxon>Metazoa</taxon>
        <taxon>Ecdysozoa</taxon>
        <taxon>Arthropoda</taxon>
        <taxon>Hexapoda</taxon>
        <taxon>Insecta</taxon>
        <taxon>Pterygota</taxon>
        <taxon>Neoptera</taxon>
        <taxon>Endopterygota</taxon>
        <taxon>Lepidoptera</taxon>
        <taxon>Glossata</taxon>
        <taxon>Ditrysia</taxon>
        <taxon>Noctuoidea</taxon>
        <taxon>Noctuidae</taxon>
        <taxon>Heliothinae</taxon>
        <taxon>Heliothis</taxon>
    </lineage>
</organism>
<dbReference type="GO" id="GO:0005634">
    <property type="term" value="C:nucleus"/>
    <property type="evidence" value="ECO:0007669"/>
    <property type="project" value="UniProtKB-SubCell"/>
</dbReference>
<dbReference type="SUPFAM" id="SSF46689">
    <property type="entry name" value="Homeodomain-like"/>
    <property type="match status" value="1"/>
</dbReference>
<accession>A0A2A4K090</accession>
<comment type="subcellular location">
    <subcellularLocation>
        <location evidence="1">Nucleus</location>
    </subcellularLocation>
</comment>
<feature type="region of interest" description="Disordered" evidence="2">
    <location>
        <begin position="47"/>
        <end position="93"/>
    </location>
</feature>
<dbReference type="GO" id="GO:0006313">
    <property type="term" value="P:DNA transposition"/>
    <property type="evidence" value="ECO:0007669"/>
    <property type="project" value="InterPro"/>
</dbReference>
<evidence type="ECO:0000259" key="3">
    <source>
        <dbReference type="Pfam" id="PF01498"/>
    </source>
</evidence>
<dbReference type="GO" id="GO:0003677">
    <property type="term" value="F:DNA binding"/>
    <property type="evidence" value="ECO:0007669"/>
    <property type="project" value="InterPro"/>
</dbReference>